<gene>
    <name evidence="1" type="ORF">DCAF_LOCUS22923</name>
</gene>
<protein>
    <submittedName>
        <fullName evidence="1">Uncharacterized protein</fullName>
    </submittedName>
</protein>
<dbReference type="EMBL" id="CAWUPB010001184">
    <property type="protein sequence ID" value="CAK7350196.1"/>
    <property type="molecule type" value="Genomic_DNA"/>
</dbReference>
<organism evidence="1 2">
    <name type="scientific">Dovyalis caffra</name>
    <dbReference type="NCBI Taxonomy" id="77055"/>
    <lineage>
        <taxon>Eukaryota</taxon>
        <taxon>Viridiplantae</taxon>
        <taxon>Streptophyta</taxon>
        <taxon>Embryophyta</taxon>
        <taxon>Tracheophyta</taxon>
        <taxon>Spermatophyta</taxon>
        <taxon>Magnoliopsida</taxon>
        <taxon>eudicotyledons</taxon>
        <taxon>Gunneridae</taxon>
        <taxon>Pentapetalae</taxon>
        <taxon>rosids</taxon>
        <taxon>fabids</taxon>
        <taxon>Malpighiales</taxon>
        <taxon>Salicaceae</taxon>
        <taxon>Flacourtieae</taxon>
        <taxon>Dovyalis</taxon>
    </lineage>
</organism>
<proteinExistence type="predicted"/>
<accession>A0AAV1SFQ5</accession>
<evidence type="ECO:0000313" key="1">
    <source>
        <dbReference type="EMBL" id="CAK7350196.1"/>
    </source>
</evidence>
<sequence length="82" mass="9401">MATFISRSDTLAQKQDMFSTCYGQEGKLDEIFASLSIPISYQLHCRTEKLSAMVKAADKWRGPWLDASNPTFRERVGPRYDH</sequence>
<reference evidence="1 2" key="1">
    <citation type="submission" date="2024-01" db="EMBL/GenBank/DDBJ databases">
        <authorList>
            <person name="Waweru B."/>
        </authorList>
    </citation>
    <scope>NUCLEOTIDE SEQUENCE [LARGE SCALE GENOMIC DNA]</scope>
</reference>
<keyword evidence="2" id="KW-1185">Reference proteome</keyword>
<evidence type="ECO:0000313" key="2">
    <source>
        <dbReference type="Proteomes" id="UP001314170"/>
    </source>
</evidence>
<dbReference type="Proteomes" id="UP001314170">
    <property type="component" value="Unassembled WGS sequence"/>
</dbReference>
<comment type="caution">
    <text evidence="1">The sequence shown here is derived from an EMBL/GenBank/DDBJ whole genome shotgun (WGS) entry which is preliminary data.</text>
</comment>
<dbReference type="AlphaFoldDB" id="A0AAV1SFQ5"/>
<name>A0AAV1SFQ5_9ROSI</name>